<organism evidence="1">
    <name type="scientific">Sesamum radiatum</name>
    <name type="common">Black benniseed</name>
    <dbReference type="NCBI Taxonomy" id="300843"/>
    <lineage>
        <taxon>Eukaryota</taxon>
        <taxon>Viridiplantae</taxon>
        <taxon>Streptophyta</taxon>
        <taxon>Embryophyta</taxon>
        <taxon>Tracheophyta</taxon>
        <taxon>Spermatophyta</taxon>
        <taxon>Magnoliopsida</taxon>
        <taxon>eudicotyledons</taxon>
        <taxon>Gunneridae</taxon>
        <taxon>Pentapetalae</taxon>
        <taxon>asterids</taxon>
        <taxon>lamiids</taxon>
        <taxon>Lamiales</taxon>
        <taxon>Pedaliaceae</taxon>
        <taxon>Sesamum</taxon>
    </lineage>
</organism>
<sequence>MGDVPPQWLVQLEYLQKGLQDAQYQVMGAPSEEQTDIPITKGVMADELPVNCRTPAIAEYDGTTDPQEHLSRFENVALLN</sequence>
<protein>
    <recommendedName>
        <fullName evidence="2">Reverse transcriptase domain-containing protein</fullName>
    </recommendedName>
</protein>
<proteinExistence type="predicted"/>
<evidence type="ECO:0008006" key="2">
    <source>
        <dbReference type="Google" id="ProtNLM"/>
    </source>
</evidence>
<gene>
    <name evidence="1" type="ORF">Sradi_1458100</name>
</gene>
<reference evidence="1" key="1">
    <citation type="submission" date="2020-06" db="EMBL/GenBank/DDBJ databases">
        <authorList>
            <person name="Li T."/>
            <person name="Hu X."/>
            <person name="Zhang T."/>
            <person name="Song X."/>
            <person name="Zhang H."/>
            <person name="Dai N."/>
            <person name="Sheng W."/>
            <person name="Hou X."/>
            <person name="Wei L."/>
        </authorList>
    </citation>
    <scope>NUCLEOTIDE SEQUENCE</scope>
    <source>
        <strain evidence="1">G02</strain>
        <tissue evidence="1">Leaf</tissue>
    </source>
</reference>
<dbReference type="AlphaFoldDB" id="A0AAW2U6W4"/>
<accession>A0AAW2U6W4</accession>
<name>A0AAW2U6W4_SESRA</name>
<reference evidence="1" key="2">
    <citation type="journal article" date="2024" name="Plant">
        <title>Genomic evolution and insights into agronomic trait innovations of Sesamum species.</title>
        <authorList>
            <person name="Miao H."/>
            <person name="Wang L."/>
            <person name="Qu L."/>
            <person name="Liu H."/>
            <person name="Sun Y."/>
            <person name="Le M."/>
            <person name="Wang Q."/>
            <person name="Wei S."/>
            <person name="Zheng Y."/>
            <person name="Lin W."/>
            <person name="Duan Y."/>
            <person name="Cao H."/>
            <person name="Xiong S."/>
            <person name="Wang X."/>
            <person name="Wei L."/>
            <person name="Li C."/>
            <person name="Ma Q."/>
            <person name="Ju M."/>
            <person name="Zhao R."/>
            <person name="Li G."/>
            <person name="Mu C."/>
            <person name="Tian Q."/>
            <person name="Mei H."/>
            <person name="Zhang T."/>
            <person name="Gao T."/>
            <person name="Zhang H."/>
        </authorList>
    </citation>
    <scope>NUCLEOTIDE SEQUENCE</scope>
    <source>
        <strain evidence="1">G02</strain>
    </source>
</reference>
<evidence type="ECO:0000313" key="1">
    <source>
        <dbReference type="EMBL" id="KAL0412564.1"/>
    </source>
</evidence>
<dbReference type="EMBL" id="JACGWJ010000006">
    <property type="protein sequence ID" value="KAL0412564.1"/>
    <property type="molecule type" value="Genomic_DNA"/>
</dbReference>
<comment type="caution">
    <text evidence="1">The sequence shown here is derived from an EMBL/GenBank/DDBJ whole genome shotgun (WGS) entry which is preliminary data.</text>
</comment>